<dbReference type="EMBL" id="LXPE01000187">
    <property type="protein sequence ID" value="OBA25215.1"/>
    <property type="molecule type" value="Genomic_DNA"/>
</dbReference>
<dbReference type="Proteomes" id="UP000092321">
    <property type="component" value="Unassembled WGS sequence"/>
</dbReference>
<evidence type="ECO:0000313" key="4">
    <source>
        <dbReference type="Proteomes" id="UP000092321"/>
    </source>
</evidence>
<dbReference type="AlphaFoldDB" id="A0A1B7T924"/>
<name>A0A1B7T924_9ASCO</name>
<organism evidence="3 4">
    <name type="scientific">Hanseniaspora valbyensis NRRL Y-1626</name>
    <dbReference type="NCBI Taxonomy" id="766949"/>
    <lineage>
        <taxon>Eukaryota</taxon>
        <taxon>Fungi</taxon>
        <taxon>Dikarya</taxon>
        <taxon>Ascomycota</taxon>
        <taxon>Saccharomycotina</taxon>
        <taxon>Saccharomycetes</taxon>
        <taxon>Saccharomycodales</taxon>
        <taxon>Saccharomycodaceae</taxon>
        <taxon>Hanseniaspora</taxon>
    </lineage>
</organism>
<keyword evidence="4" id="KW-1185">Reference proteome</keyword>
<feature type="transmembrane region" description="Helical" evidence="2">
    <location>
        <begin position="242"/>
        <end position="262"/>
    </location>
</feature>
<accession>A0A1B7T924</accession>
<keyword evidence="2" id="KW-0812">Transmembrane</keyword>
<proteinExistence type="predicted"/>
<keyword evidence="2" id="KW-1133">Transmembrane helix</keyword>
<feature type="compositionally biased region" description="Basic residues" evidence="1">
    <location>
        <begin position="8"/>
        <end position="20"/>
    </location>
</feature>
<evidence type="ECO:0000256" key="2">
    <source>
        <dbReference type="SAM" id="Phobius"/>
    </source>
</evidence>
<comment type="caution">
    <text evidence="3">The sequence shown here is derived from an EMBL/GenBank/DDBJ whole genome shotgun (WGS) entry which is preliminary data.</text>
</comment>
<protein>
    <submittedName>
        <fullName evidence="3">Uncharacterized protein</fullName>
    </submittedName>
</protein>
<feature type="region of interest" description="Disordered" evidence="1">
    <location>
        <begin position="1"/>
        <end position="45"/>
    </location>
</feature>
<dbReference type="OrthoDB" id="5581259at2759"/>
<feature type="transmembrane region" description="Helical" evidence="2">
    <location>
        <begin position="289"/>
        <end position="315"/>
    </location>
</feature>
<reference evidence="4" key="1">
    <citation type="journal article" date="2016" name="Proc. Natl. Acad. Sci. U.S.A.">
        <title>Comparative genomics of biotechnologically important yeasts.</title>
        <authorList>
            <person name="Riley R."/>
            <person name="Haridas S."/>
            <person name="Wolfe K.H."/>
            <person name="Lopes M.R."/>
            <person name="Hittinger C.T."/>
            <person name="Goeker M."/>
            <person name="Salamov A.A."/>
            <person name="Wisecaver J.H."/>
            <person name="Long T.M."/>
            <person name="Calvey C.H."/>
            <person name="Aerts A.L."/>
            <person name="Barry K.W."/>
            <person name="Choi C."/>
            <person name="Clum A."/>
            <person name="Coughlan A.Y."/>
            <person name="Deshpande S."/>
            <person name="Douglass A.P."/>
            <person name="Hanson S.J."/>
            <person name="Klenk H.-P."/>
            <person name="LaButti K.M."/>
            <person name="Lapidus A."/>
            <person name="Lindquist E.A."/>
            <person name="Lipzen A.M."/>
            <person name="Meier-Kolthoff J.P."/>
            <person name="Ohm R.A."/>
            <person name="Otillar R.P."/>
            <person name="Pangilinan J.L."/>
            <person name="Peng Y."/>
            <person name="Rokas A."/>
            <person name="Rosa C.A."/>
            <person name="Scheuner C."/>
            <person name="Sibirny A.A."/>
            <person name="Slot J.C."/>
            <person name="Stielow J.B."/>
            <person name="Sun H."/>
            <person name="Kurtzman C.P."/>
            <person name="Blackwell M."/>
            <person name="Grigoriev I.V."/>
            <person name="Jeffries T.W."/>
        </authorList>
    </citation>
    <scope>NUCLEOTIDE SEQUENCE [LARGE SCALE GENOMIC DNA]</scope>
    <source>
        <strain evidence="4">NRRL Y-1626</strain>
    </source>
</reference>
<feature type="compositionally biased region" description="Polar residues" evidence="1">
    <location>
        <begin position="27"/>
        <end position="45"/>
    </location>
</feature>
<evidence type="ECO:0000313" key="3">
    <source>
        <dbReference type="EMBL" id="OBA25215.1"/>
    </source>
</evidence>
<gene>
    <name evidence="3" type="ORF">HANVADRAFT_8167</name>
</gene>
<feature type="transmembrane region" description="Helical" evidence="2">
    <location>
        <begin position="159"/>
        <end position="178"/>
    </location>
</feature>
<evidence type="ECO:0000256" key="1">
    <source>
        <dbReference type="SAM" id="MobiDB-lite"/>
    </source>
</evidence>
<keyword evidence="2" id="KW-0472">Membrane</keyword>
<feature type="transmembrane region" description="Helical" evidence="2">
    <location>
        <begin position="120"/>
        <end position="139"/>
    </location>
</feature>
<sequence length="476" mass="55700">MDSNTLNHRSKKKSHKRLKERPKTGFTFEQQKADNYSQNYTNNKDQNIYSPTQALNFFTQENQTDSYFVSSAETAIEPTDIKKEKTSETLDKKENEININKKMGIYKNTKKFQSTINKTIILYQLWLFSHLLTLTTFLWYFRNVNCKKNINWKYNNKLYITSLFSSITTYSLVLYRIYNTKLQSLAMQTTPTFENDSTFSTTSSTMTAILPLSALFQTENFHLVINCILFLLNYNMKSMWKLLSFAVFSFLNLGNFICYELYSSNNSEKTLNSTNISGFEKIVDAFRPLLHLIATPLLGLITVIDFAQFSVIYFVDIKKSQSARQTLLGQVILLGYGINYLLRLEYMENSRYTINFIVNWSDYIIGEKLFEMMTRINGEIKIENKNDIDSEVMDENSEKGEDSNENSNRYKEDKSIVAKVGINMSQAINSLWFNWIRHGINILVPLKNVDEKILQNQFNVITNQEYQVFKQRKYVE</sequence>